<dbReference type="PANTHER" id="PTHR24404:SF114">
    <property type="entry name" value="KLUMPFUSS, ISOFORM B-RELATED"/>
    <property type="match status" value="1"/>
</dbReference>
<dbReference type="GO" id="GO:0035282">
    <property type="term" value="P:segmentation"/>
    <property type="evidence" value="ECO:0007669"/>
    <property type="project" value="UniProtKB-KW"/>
</dbReference>
<dbReference type="FunFam" id="3.30.160.60:FF:001482">
    <property type="entry name" value="Hunchback"/>
    <property type="match status" value="1"/>
</dbReference>
<sequence>MNTTAAAPAPPAFPMAVSSAGPSWQLPHFSATTAHIKQEPSDGETLDRHDDSGISPGRSASGSSGGPSPEREDPGPSQLYFQQQPHPSPSPVHTGRYLELINRPAQAQHNAYYYNNNNNKNNNQQQQQQQIGQGPPLPQESYYNQQQQQQLLQQQQQQQQEQQQQQPDRSAAQFELGSPARQPLAQSPQLRTPPPPAGVQTKQEAASPQEGTSSPAQPSQPAAVSQTDENSSSSSHSSEGEGAGALQRLQAAVETMGMPNGNAEGGITYECPLCTMRTQDKNEFQVHLGTHYEPRCPSCDHVAATVEQLRAHIREAHALSPTQDDPAETKINSQGRVKTFRCKQCGFVAVTKLDFWTHSRCHIKAEKLLTCNRCPFVTEYKHHLEYHLRNHSGWKPFRCDKCDYQCVNKSMLNSHLKSHSNIYQYRCADCTYATKYCHSLKLHLRKYHHTPDVVLNPDGSPNPLPIIDVYGTRRGPKQRPRAAAAAKKNAASNGGQASAAARSPVPAQPQPQAAIQPRQPQLPSAPLVPHAATAPQGAAALPPFPPTTFGPMVRPGGVAFPFPTMGLVPSVPAFPYNPLPHNASDAAGYDAYYAAAHSSGYPFFVNNNNDNETSQDAEAKMQDYMARFLVATHLQVPNLPLPQADTPLPDPLDLTKPESSSPASGRSPAAARSPDNARAARSPANRSPSPVPSTSASALAAPSEDAPAPVAGPSGSSATKHRRKGKAYKLERIAMKLQYQADDDSADDEPEKKLFKAELPMEPEAEPWQPSSDRPDSSEAEDGEDSSESQRVFYCEHCEITFRDVVMYSLHKGYHGLKNPFTCNACGKETADRVGFFVHIARSPHS</sequence>
<name>Q2LAE0_LOCMI</name>
<dbReference type="AlphaFoldDB" id="Q2LAE0"/>
<dbReference type="Gene3D" id="3.30.160.60">
    <property type="entry name" value="Classic Zinc Finger"/>
    <property type="match status" value="4"/>
</dbReference>
<keyword evidence="9 13" id="KW-0863">Zinc-finger</keyword>
<feature type="compositionally biased region" description="Low complexity" evidence="14">
    <location>
        <begin position="53"/>
        <end position="68"/>
    </location>
</feature>
<evidence type="ECO:0000259" key="15">
    <source>
        <dbReference type="PROSITE" id="PS50157"/>
    </source>
</evidence>
<keyword evidence="10" id="KW-0862">Zinc</keyword>
<dbReference type="PANTHER" id="PTHR24404">
    <property type="entry name" value="ZINC FINGER PROTEIN"/>
    <property type="match status" value="1"/>
</dbReference>
<dbReference type="GO" id="GO:0000122">
    <property type="term" value="P:negative regulation of transcription by RNA polymerase II"/>
    <property type="evidence" value="ECO:0007669"/>
    <property type="project" value="UniProtKB-ARBA"/>
</dbReference>
<evidence type="ECO:0000256" key="6">
    <source>
        <dbReference type="ARBA" id="ARBA00022492"/>
    </source>
</evidence>
<feature type="domain" description="C2H2-type" evidence="15">
    <location>
        <begin position="793"/>
        <end position="820"/>
    </location>
</feature>
<evidence type="ECO:0000256" key="14">
    <source>
        <dbReference type="SAM" id="MobiDB-lite"/>
    </source>
</evidence>
<dbReference type="GO" id="GO:0008270">
    <property type="term" value="F:zinc ion binding"/>
    <property type="evidence" value="ECO:0007669"/>
    <property type="project" value="UniProtKB-KW"/>
</dbReference>
<dbReference type="InterPro" id="IPR013087">
    <property type="entry name" value="Znf_C2H2_type"/>
</dbReference>
<evidence type="ECO:0000256" key="5">
    <source>
        <dbReference type="ARBA" id="ARBA00022473"/>
    </source>
</evidence>
<feature type="compositionally biased region" description="Acidic residues" evidence="14">
    <location>
        <begin position="778"/>
        <end position="787"/>
    </location>
</feature>
<evidence type="ECO:0000256" key="8">
    <source>
        <dbReference type="ARBA" id="ARBA00022737"/>
    </source>
</evidence>
<dbReference type="SUPFAM" id="SSF57667">
    <property type="entry name" value="beta-beta-alpha zinc fingers"/>
    <property type="match status" value="3"/>
</dbReference>
<feature type="domain" description="C2H2-type" evidence="15">
    <location>
        <begin position="369"/>
        <end position="396"/>
    </location>
</feature>
<dbReference type="GO" id="GO:0005634">
    <property type="term" value="C:nucleus"/>
    <property type="evidence" value="ECO:0007669"/>
    <property type="project" value="UniProtKB-SubCell"/>
</dbReference>
<feature type="compositionally biased region" description="Low complexity" evidence="14">
    <location>
        <begin position="481"/>
        <end position="522"/>
    </location>
</feature>
<accession>Q2LAE0</accession>
<keyword evidence="12" id="KW-0539">Nucleus</keyword>
<dbReference type="InterPro" id="IPR036236">
    <property type="entry name" value="Znf_C2H2_sf"/>
</dbReference>
<evidence type="ECO:0000313" key="16">
    <source>
        <dbReference type="EMBL" id="ABC69039.1"/>
    </source>
</evidence>
<dbReference type="GO" id="GO:0000978">
    <property type="term" value="F:RNA polymerase II cis-regulatory region sequence-specific DNA binding"/>
    <property type="evidence" value="ECO:0007669"/>
    <property type="project" value="TreeGrafter"/>
</dbReference>
<comment type="similarity">
    <text evidence="3">Belongs to the hunchback C2H2-type zinc-finger protein family.</text>
</comment>
<feature type="compositionally biased region" description="Low complexity" evidence="14">
    <location>
        <begin position="105"/>
        <end position="130"/>
    </location>
</feature>
<gene>
    <name evidence="16" type="primary">hb</name>
</gene>
<evidence type="ECO:0000256" key="12">
    <source>
        <dbReference type="ARBA" id="ARBA00023242"/>
    </source>
</evidence>
<feature type="region of interest" description="Disordered" evidence="14">
    <location>
        <begin position="758"/>
        <end position="788"/>
    </location>
</feature>
<organism evidence="16">
    <name type="scientific">Locusta migratoria manilensis</name>
    <name type="common">Oriental migratory locust</name>
    <dbReference type="NCBI Taxonomy" id="229990"/>
    <lineage>
        <taxon>Eukaryota</taxon>
        <taxon>Metazoa</taxon>
        <taxon>Ecdysozoa</taxon>
        <taxon>Arthropoda</taxon>
        <taxon>Hexapoda</taxon>
        <taxon>Insecta</taxon>
        <taxon>Pterygota</taxon>
        <taxon>Neoptera</taxon>
        <taxon>Polyneoptera</taxon>
        <taxon>Orthoptera</taxon>
        <taxon>Caelifera</taxon>
        <taxon>Acrididea</taxon>
        <taxon>Acridomorpha</taxon>
        <taxon>Acridoidea</taxon>
        <taxon>Acrididae</taxon>
        <taxon>Oedipodinae</taxon>
        <taxon>Locusta</taxon>
    </lineage>
</organism>
<dbReference type="FunFam" id="3.30.160.60:FF:001301">
    <property type="entry name" value="Blast:Protein hunchback"/>
    <property type="match status" value="1"/>
</dbReference>
<reference evidence="16" key="1">
    <citation type="journal article" date="2006" name="Dev. Growth Differ.">
        <title>Role of hunchback in segment patterning of Locusta migratoria manilensis revealed by parental RNAi.</title>
        <authorList>
            <person name="He Z.B."/>
            <person name="Cao Y.Q."/>
            <person name="Yin Y.P."/>
            <person name="Wang Z.K."/>
            <person name="Chen B."/>
            <person name="Peng G.X."/>
            <person name="Xia Y.X."/>
        </authorList>
    </citation>
    <scope>NUCLEOTIDE SEQUENCE</scope>
</reference>
<evidence type="ECO:0000256" key="2">
    <source>
        <dbReference type="ARBA" id="ARBA00004123"/>
    </source>
</evidence>
<dbReference type="PROSITE" id="PS00028">
    <property type="entry name" value="ZINC_FINGER_C2H2_1"/>
    <property type="match status" value="2"/>
</dbReference>
<dbReference type="SMART" id="SM00355">
    <property type="entry name" value="ZnF_C2H2"/>
    <property type="match status" value="8"/>
</dbReference>
<keyword evidence="8" id="KW-0677">Repeat</keyword>
<keyword evidence="7" id="KW-0479">Metal-binding</keyword>
<comment type="function">
    <text evidence="1">Gap class segmentation protein that controls development of head structures.</text>
</comment>
<evidence type="ECO:0000256" key="7">
    <source>
        <dbReference type="ARBA" id="ARBA00022723"/>
    </source>
</evidence>
<dbReference type="InterPro" id="IPR050589">
    <property type="entry name" value="Ikaros_C2H2-ZF"/>
</dbReference>
<protein>
    <recommendedName>
        <fullName evidence="4">Protein hunchback</fullName>
    </recommendedName>
</protein>
<feature type="compositionally biased region" description="Basic and acidic residues" evidence="14">
    <location>
        <begin position="36"/>
        <end position="52"/>
    </location>
</feature>
<evidence type="ECO:0000256" key="4">
    <source>
        <dbReference type="ARBA" id="ARBA00013638"/>
    </source>
</evidence>
<evidence type="ECO:0000256" key="3">
    <source>
        <dbReference type="ARBA" id="ARBA00007746"/>
    </source>
</evidence>
<dbReference type="PROSITE" id="PS50157">
    <property type="entry name" value="ZINC_FINGER_C2H2_2"/>
    <property type="match status" value="4"/>
</dbReference>
<keyword evidence="5" id="KW-0217">Developmental protein</keyword>
<evidence type="ECO:0000256" key="1">
    <source>
        <dbReference type="ARBA" id="ARBA00003983"/>
    </source>
</evidence>
<evidence type="ECO:0000256" key="13">
    <source>
        <dbReference type="PROSITE-ProRule" id="PRU00042"/>
    </source>
</evidence>
<proteinExistence type="evidence at transcript level"/>
<keyword evidence="6" id="KW-0302">Gap protein</keyword>
<feature type="domain" description="C2H2-type" evidence="15">
    <location>
        <begin position="821"/>
        <end position="846"/>
    </location>
</feature>
<evidence type="ECO:0000256" key="9">
    <source>
        <dbReference type="ARBA" id="ARBA00022771"/>
    </source>
</evidence>
<feature type="compositionally biased region" description="Low complexity" evidence="14">
    <location>
        <begin position="641"/>
        <end position="703"/>
    </location>
</feature>
<feature type="compositionally biased region" description="Polar residues" evidence="14">
    <location>
        <begin position="200"/>
        <end position="230"/>
    </location>
</feature>
<comment type="subcellular location">
    <subcellularLocation>
        <location evidence="2">Nucleus</location>
    </subcellularLocation>
</comment>
<feature type="domain" description="C2H2-type" evidence="15">
    <location>
        <begin position="397"/>
        <end position="424"/>
    </location>
</feature>
<evidence type="ECO:0000256" key="10">
    <source>
        <dbReference type="ARBA" id="ARBA00022833"/>
    </source>
</evidence>
<dbReference type="EMBL" id="DQ340870">
    <property type="protein sequence ID" value="ABC69039.1"/>
    <property type="molecule type" value="mRNA"/>
</dbReference>
<feature type="compositionally biased region" description="Low complexity" evidence="14">
    <location>
        <begin position="145"/>
        <end position="166"/>
    </location>
</feature>
<feature type="region of interest" description="Disordered" evidence="14">
    <location>
        <begin position="1"/>
        <end position="246"/>
    </location>
</feature>
<evidence type="ECO:0000256" key="11">
    <source>
        <dbReference type="ARBA" id="ARBA00023125"/>
    </source>
</evidence>
<keyword evidence="11" id="KW-0238">DNA-binding</keyword>
<dbReference type="GO" id="GO:0003700">
    <property type="term" value="F:DNA-binding transcription factor activity"/>
    <property type="evidence" value="ECO:0007669"/>
    <property type="project" value="TreeGrafter"/>
</dbReference>
<feature type="region of interest" description="Disordered" evidence="14">
    <location>
        <begin position="640"/>
        <end position="725"/>
    </location>
</feature>
<dbReference type="GO" id="GO:0040034">
    <property type="term" value="P:regulation of development, heterochronic"/>
    <property type="evidence" value="ECO:0007669"/>
    <property type="project" value="UniProtKB-ARBA"/>
</dbReference>
<feature type="region of interest" description="Disordered" evidence="14">
    <location>
        <begin position="465"/>
        <end position="529"/>
    </location>
</feature>